<evidence type="ECO:0000256" key="12">
    <source>
        <dbReference type="ARBA" id="ARBA00022833"/>
    </source>
</evidence>
<dbReference type="PANTHER" id="PTHR10890">
    <property type="entry name" value="CYSTEINYL-TRNA SYNTHETASE"/>
    <property type="match status" value="1"/>
</dbReference>
<dbReference type="SUPFAM" id="SSF53686">
    <property type="entry name" value="Tryptophan synthase beta subunit-like PLP-dependent enzymes"/>
    <property type="match status" value="1"/>
</dbReference>
<accession>A0A1M5S768</accession>
<evidence type="ECO:0000256" key="9">
    <source>
        <dbReference type="ARBA" id="ARBA00022679"/>
    </source>
</evidence>
<feature type="domain" description="Cysteinyl-tRNA synthetase class Ia DALR" evidence="22">
    <location>
        <begin position="661"/>
        <end position="724"/>
    </location>
</feature>
<evidence type="ECO:0000256" key="21">
    <source>
        <dbReference type="PIRSR" id="PIRSR605856-51"/>
    </source>
</evidence>
<comment type="cofactor">
    <cofactor evidence="19">
        <name>Zn(2+)</name>
        <dbReference type="ChEBI" id="CHEBI:29105"/>
    </cofactor>
    <text evidence="19">Binds 1 zinc ion per subunit.</text>
</comment>
<evidence type="ECO:0000313" key="23">
    <source>
        <dbReference type="EMBL" id="SHH34295.1"/>
    </source>
</evidence>
<sequence length="779" mass="87528">MIYNSILESIGNTPLIRINRLNPNTAVTVAAKLESRNPGGSIKERISLSMIEAGEFSGDLTRDKIVLEATSGNTGIGLAMVCAAKGYRCMLIMPESASVERRRIMQAYGAEILLTPAARATDGAIEKAYALAREFPQRYFLTDQYNNEANWRSHYNRTAPEIWQQTDGAVTHLVATLGTTGTVMGLCAWFGEFQPHVRVVAVEPHLGHKIQGLKNMKESYRPGIFDKSVPSEIVSIDDDDAFTMARKLARQEGMFVGMSSGAAMHAALELAGNLREGLVVALLPDGGERYLSTPLFTPKETAAEGKKPRLRFFNTMSKKKEPFLPANKDRVTFYSCGPTAYEPASLSLCRRFLVSDLIVRYLEARGHTVSSYMNLTDLDDNTIAGAEKAGLPLKEFTGQYIDGFLSDIDTLGVHRATGYPKASEHVQDMIDISHKLIHKGFAYEKHGSIYFDISKFPRYGRLSGIDLSKIQVGRTVDLDNYEKDNPRDFTLLKRSTLSELKKGIFFETDWGNVRPSWHIECSAMSTGYLGETLDIHTSSRDLMFPHHENEIAIAEALTDKPLARYWLHSELLLVDGKKMSSENHNVVTLKDLLARGFTGREVRFMLISVHYRKPIHFSLKRLENVRTALKRLDDFTCKLLCLPPGRPHPEVTAYVSAMEEQFFAAMDDDLNVSLAMAAIYNFIKKVNPILQINHLDRDQKTYIIEKLDRLNQVLKIFKLKGCPLEPEIDALIQLREKARVEKDWQVADRARNELAERGIAVIDTANGPVWKRVTDTEED</sequence>
<dbReference type="STRING" id="1121409.SAMN02745124_00197"/>
<feature type="binding site" evidence="19">
    <location>
        <position position="550"/>
    </location>
    <ligand>
        <name>Zn(2+)</name>
        <dbReference type="ChEBI" id="CHEBI:29105"/>
    </ligand>
</feature>
<dbReference type="InterPro" id="IPR024909">
    <property type="entry name" value="Cys-tRNA/MSH_ligase"/>
</dbReference>
<name>A0A1M5S768_9BACT</name>
<evidence type="ECO:0000256" key="18">
    <source>
        <dbReference type="ARBA" id="ARBA00047931"/>
    </source>
</evidence>
<comment type="subunit">
    <text evidence="6 19">Monomer.</text>
</comment>
<dbReference type="Pfam" id="PF00291">
    <property type="entry name" value="PALP"/>
    <property type="match status" value="1"/>
</dbReference>
<evidence type="ECO:0000256" key="11">
    <source>
        <dbReference type="ARBA" id="ARBA00022741"/>
    </source>
</evidence>
<dbReference type="GO" id="GO:0006423">
    <property type="term" value="P:cysteinyl-tRNA aminoacylation"/>
    <property type="evidence" value="ECO:0007669"/>
    <property type="project" value="UniProtKB-UniRule"/>
</dbReference>
<dbReference type="Gene3D" id="3.40.50.1100">
    <property type="match status" value="2"/>
</dbReference>
<evidence type="ECO:0000256" key="7">
    <source>
        <dbReference type="ARBA" id="ARBA00022490"/>
    </source>
</evidence>
<dbReference type="Pfam" id="PF01406">
    <property type="entry name" value="tRNA-synt_1e"/>
    <property type="match status" value="1"/>
</dbReference>
<comment type="catalytic activity">
    <reaction evidence="19">
        <text>tRNA(Cys) + L-cysteine + ATP = L-cysteinyl-tRNA(Cys) + AMP + diphosphate</text>
        <dbReference type="Rhea" id="RHEA:17773"/>
        <dbReference type="Rhea" id="RHEA-COMP:9661"/>
        <dbReference type="Rhea" id="RHEA-COMP:9679"/>
        <dbReference type="ChEBI" id="CHEBI:30616"/>
        <dbReference type="ChEBI" id="CHEBI:33019"/>
        <dbReference type="ChEBI" id="CHEBI:35235"/>
        <dbReference type="ChEBI" id="CHEBI:78442"/>
        <dbReference type="ChEBI" id="CHEBI:78517"/>
        <dbReference type="ChEBI" id="CHEBI:456215"/>
        <dbReference type="EC" id="6.1.1.16"/>
    </reaction>
</comment>
<evidence type="ECO:0000256" key="2">
    <source>
        <dbReference type="ARBA" id="ARBA00004496"/>
    </source>
</evidence>
<dbReference type="GO" id="GO:0004124">
    <property type="term" value="F:cysteine synthase activity"/>
    <property type="evidence" value="ECO:0007669"/>
    <property type="project" value="UniProtKB-EC"/>
</dbReference>
<dbReference type="InterPro" id="IPR005856">
    <property type="entry name" value="Cys_synth"/>
</dbReference>
<keyword evidence="17" id="KW-0028">Amino-acid biosynthesis</keyword>
<keyword evidence="14 20" id="KW-0663">Pyridoxal phosphate</keyword>
<dbReference type="HAMAP" id="MF_00041">
    <property type="entry name" value="Cys_tRNA_synth"/>
    <property type="match status" value="1"/>
</dbReference>
<evidence type="ECO:0000256" key="14">
    <source>
        <dbReference type="ARBA" id="ARBA00022898"/>
    </source>
</evidence>
<dbReference type="NCBIfam" id="TIGR01136">
    <property type="entry name" value="cysKM"/>
    <property type="match status" value="1"/>
</dbReference>
<dbReference type="InterPro" id="IPR001926">
    <property type="entry name" value="TrpB-like_PALP"/>
</dbReference>
<reference evidence="23 24" key="1">
    <citation type="submission" date="2016-11" db="EMBL/GenBank/DDBJ databases">
        <authorList>
            <person name="Jaros S."/>
            <person name="Januszkiewicz K."/>
            <person name="Wedrychowicz H."/>
        </authorList>
    </citation>
    <scope>NUCLEOTIDE SEQUENCE [LARGE SCALE GENOMIC DNA]</scope>
    <source>
        <strain evidence="23 24">DSM 9705</strain>
    </source>
</reference>
<evidence type="ECO:0000256" key="1">
    <source>
        <dbReference type="ARBA" id="ARBA00001933"/>
    </source>
</evidence>
<keyword evidence="8 19" id="KW-0436">Ligase</keyword>
<comment type="similarity">
    <text evidence="4 19">Belongs to the class-I aminoacyl-tRNA synthetase family.</text>
</comment>
<evidence type="ECO:0000256" key="15">
    <source>
        <dbReference type="ARBA" id="ARBA00022917"/>
    </source>
</evidence>
<dbReference type="CDD" id="cd00672">
    <property type="entry name" value="CysRS_core"/>
    <property type="match status" value="1"/>
</dbReference>
<organism evidence="23 24">
    <name type="scientific">Desulfofustis glycolicus DSM 9705</name>
    <dbReference type="NCBI Taxonomy" id="1121409"/>
    <lineage>
        <taxon>Bacteria</taxon>
        <taxon>Pseudomonadati</taxon>
        <taxon>Thermodesulfobacteriota</taxon>
        <taxon>Desulfobulbia</taxon>
        <taxon>Desulfobulbales</taxon>
        <taxon>Desulfocapsaceae</taxon>
        <taxon>Desulfofustis</taxon>
    </lineage>
</organism>
<dbReference type="RefSeq" id="WP_073372959.1">
    <property type="nucleotide sequence ID" value="NZ_FQXS01000001.1"/>
</dbReference>
<dbReference type="PRINTS" id="PR00983">
    <property type="entry name" value="TRNASYNTHCYS"/>
</dbReference>
<keyword evidence="11 19" id="KW-0547">Nucleotide-binding</keyword>
<dbReference type="InterPro" id="IPR009080">
    <property type="entry name" value="tRNAsynth_Ia_anticodon-bd"/>
</dbReference>
<dbReference type="Proteomes" id="UP000184139">
    <property type="component" value="Unassembled WGS sequence"/>
</dbReference>
<evidence type="ECO:0000259" key="22">
    <source>
        <dbReference type="SMART" id="SM00840"/>
    </source>
</evidence>
<feature type="binding site" evidence="20">
    <location>
        <position position="259"/>
    </location>
    <ligand>
        <name>pyridoxal 5'-phosphate</name>
        <dbReference type="ChEBI" id="CHEBI:597326"/>
    </ligand>
</feature>
<keyword evidence="7 19" id="KW-0963">Cytoplasm</keyword>
<feature type="binding site" evidence="19">
    <location>
        <position position="336"/>
    </location>
    <ligand>
        <name>Zn(2+)</name>
        <dbReference type="ChEBI" id="CHEBI:29105"/>
    </ligand>
</feature>
<comment type="subcellular location">
    <subcellularLocation>
        <location evidence="2 19">Cytoplasm</location>
    </subcellularLocation>
</comment>
<dbReference type="NCBIfam" id="TIGR00435">
    <property type="entry name" value="cysS"/>
    <property type="match status" value="1"/>
</dbReference>
<dbReference type="GO" id="GO:0005524">
    <property type="term" value="F:ATP binding"/>
    <property type="evidence" value="ECO:0007669"/>
    <property type="project" value="UniProtKB-UniRule"/>
</dbReference>
<evidence type="ECO:0000256" key="13">
    <source>
        <dbReference type="ARBA" id="ARBA00022840"/>
    </source>
</evidence>
<keyword evidence="17" id="KW-0198">Cysteine biosynthesis</keyword>
<evidence type="ECO:0000256" key="19">
    <source>
        <dbReference type="HAMAP-Rule" id="MF_00041"/>
    </source>
</evidence>
<comment type="catalytic activity">
    <reaction evidence="18">
        <text>O-acetyl-L-serine + hydrogen sulfide = L-cysteine + acetate</text>
        <dbReference type="Rhea" id="RHEA:14829"/>
        <dbReference type="ChEBI" id="CHEBI:29919"/>
        <dbReference type="ChEBI" id="CHEBI:30089"/>
        <dbReference type="ChEBI" id="CHEBI:35235"/>
        <dbReference type="ChEBI" id="CHEBI:58340"/>
        <dbReference type="EC" id="2.5.1.47"/>
    </reaction>
</comment>
<protein>
    <recommendedName>
        <fullName evidence="19">Cysteine--tRNA ligase</fullName>
        <ecNumber evidence="19">6.1.1.16</ecNumber>
    </recommendedName>
    <alternativeName>
        <fullName evidence="19">Cysteinyl-tRNA synthetase</fullName>
        <shortName evidence="19">CysRS</shortName>
    </alternativeName>
</protein>
<dbReference type="CDD" id="cd01561">
    <property type="entry name" value="CBS_like"/>
    <property type="match status" value="1"/>
</dbReference>
<feature type="binding site" evidence="20">
    <location>
        <begin position="178"/>
        <end position="182"/>
    </location>
    <ligand>
        <name>pyridoxal 5'-phosphate</name>
        <dbReference type="ChEBI" id="CHEBI:597326"/>
    </ligand>
</feature>
<dbReference type="InterPro" id="IPR001216">
    <property type="entry name" value="P-phosphate_BS"/>
</dbReference>
<keyword evidence="16 19" id="KW-0030">Aminoacyl-tRNA synthetase</keyword>
<proteinExistence type="inferred from homology"/>
<dbReference type="GO" id="GO:0005829">
    <property type="term" value="C:cytosol"/>
    <property type="evidence" value="ECO:0007669"/>
    <property type="project" value="TreeGrafter"/>
</dbReference>
<keyword evidence="9" id="KW-0808">Transferase</keyword>
<dbReference type="InterPro" id="IPR036052">
    <property type="entry name" value="TrpB-like_PALP_sf"/>
</dbReference>
<evidence type="ECO:0000313" key="24">
    <source>
        <dbReference type="Proteomes" id="UP000184139"/>
    </source>
</evidence>
<evidence type="ECO:0000256" key="8">
    <source>
        <dbReference type="ARBA" id="ARBA00022598"/>
    </source>
</evidence>
<keyword evidence="15 19" id="KW-0648">Protein biosynthesis</keyword>
<comment type="cofactor">
    <cofactor evidence="1 20">
        <name>pyridoxal 5'-phosphate</name>
        <dbReference type="ChEBI" id="CHEBI:597326"/>
    </cofactor>
</comment>
<dbReference type="FunFam" id="3.40.50.1100:FF:000003">
    <property type="entry name" value="Cystathionine beta-synthase"/>
    <property type="match status" value="1"/>
</dbReference>
<feature type="binding site" evidence="19">
    <location>
        <position position="581"/>
    </location>
    <ligand>
        <name>ATP</name>
        <dbReference type="ChEBI" id="CHEBI:30616"/>
    </ligand>
</feature>
<gene>
    <name evidence="19" type="primary">cysS</name>
    <name evidence="23" type="ORF">SAMN02745124_00197</name>
</gene>
<keyword evidence="13 19" id="KW-0067">ATP-binding</keyword>
<dbReference type="InterPro" id="IPR015803">
    <property type="entry name" value="Cys-tRNA-ligase"/>
</dbReference>
<feature type="binding site" evidence="20">
    <location>
        <position position="73"/>
    </location>
    <ligand>
        <name>pyridoxal 5'-phosphate</name>
        <dbReference type="ChEBI" id="CHEBI:597326"/>
    </ligand>
</feature>
<evidence type="ECO:0000256" key="10">
    <source>
        <dbReference type="ARBA" id="ARBA00022723"/>
    </source>
</evidence>
<evidence type="ECO:0000256" key="6">
    <source>
        <dbReference type="ARBA" id="ARBA00011245"/>
    </source>
</evidence>
<feature type="binding site" evidence="19">
    <location>
        <position position="546"/>
    </location>
    <ligand>
        <name>Zn(2+)</name>
        <dbReference type="ChEBI" id="CHEBI:29105"/>
    </ligand>
</feature>
<evidence type="ECO:0000256" key="3">
    <source>
        <dbReference type="ARBA" id="ARBA00004962"/>
    </source>
</evidence>
<dbReference type="EC" id="6.1.1.16" evidence="19"/>
<dbReference type="InterPro" id="IPR032678">
    <property type="entry name" value="tRNA-synt_1_cat_dom"/>
</dbReference>
<dbReference type="SMART" id="SM00840">
    <property type="entry name" value="DALR_2"/>
    <property type="match status" value="1"/>
</dbReference>
<dbReference type="GO" id="GO:0004817">
    <property type="term" value="F:cysteine-tRNA ligase activity"/>
    <property type="evidence" value="ECO:0007669"/>
    <property type="project" value="UniProtKB-UniRule"/>
</dbReference>
<dbReference type="Pfam" id="PF09190">
    <property type="entry name" value="DALR_2"/>
    <property type="match status" value="1"/>
</dbReference>
<dbReference type="InterPro" id="IPR056411">
    <property type="entry name" value="CysS_C"/>
</dbReference>
<dbReference type="UniPathway" id="UPA00136">
    <property type="reaction ID" value="UER00200"/>
</dbReference>
<dbReference type="SUPFAM" id="SSF52374">
    <property type="entry name" value="Nucleotidylyl transferase"/>
    <property type="match status" value="1"/>
</dbReference>
<comment type="pathway">
    <text evidence="3">Amino-acid biosynthesis; L-cysteine biosynthesis; L-cysteine from L-serine: step 2/2.</text>
</comment>
<dbReference type="GO" id="GO:0008270">
    <property type="term" value="F:zinc ion binding"/>
    <property type="evidence" value="ECO:0007669"/>
    <property type="project" value="UniProtKB-UniRule"/>
</dbReference>
<evidence type="ECO:0000256" key="4">
    <source>
        <dbReference type="ARBA" id="ARBA00005594"/>
    </source>
</evidence>
<comment type="caution">
    <text evidence="19">Lacks conserved residue(s) required for the propagation of feature annotation.</text>
</comment>
<keyword evidence="10 19" id="KW-0479">Metal-binding</keyword>
<dbReference type="EMBL" id="FQXS01000001">
    <property type="protein sequence ID" value="SHH34295.1"/>
    <property type="molecule type" value="Genomic_DNA"/>
</dbReference>
<dbReference type="Gene3D" id="1.20.120.1910">
    <property type="entry name" value="Cysteine-tRNA ligase, C-terminal anti-codon recognition domain"/>
    <property type="match status" value="1"/>
</dbReference>
<dbReference type="InterPro" id="IPR015273">
    <property type="entry name" value="Cys-tRNA-synt_Ia_DALR"/>
</dbReference>
<dbReference type="PROSITE" id="PS00901">
    <property type="entry name" value="CYS_SYNTHASE"/>
    <property type="match status" value="1"/>
</dbReference>
<dbReference type="InterPro" id="IPR014729">
    <property type="entry name" value="Rossmann-like_a/b/a_fold"/>
</dbReference>
<dbReference type="Gene3D" id="3.40.50.620">
    <property type="entry name" value="HUPs"/>
    <property type="match status" value="1"/>
</dbReference>
<feature type="binding site" evidence="19">
    <location>
        <position position="521"/>
    </location>
    <ligand>
        <name>Zn(2+)</name>
        <dbReference type="ChEBI" id="CHEBI:29105"/>
    </ligand>
</feature>
<dbReference type="SUPFAM" id="SSF47323">
    <property type="entry name" value="Anticodon-binding domain of a subclass of class I aminoacyl-tRNA synthetases"/>
    <property type="match status" value="1"/>
</dbReference>
<comment type="similarity">
    <text evidence="5">Belongs to the cysteine synthase/cystathionine beta-synthase family.</text>
</comment>
<feature type="modified residue" description="N6-(pyridoxal phosphate)lysine" evidence="21">
    <location>
        <position position="43"/>
    </location>
</feature>
<evidence type="ECO:0000256" key="16">
    <source>
        <dbReference type="ARBA" id="ARBA00023146"/>
    </source>
</evidence>
<keyword evidence="24" id="KW-1185">Reference proteome</keyword>
<keyword evidence="12 19" id="KW-0862">Zinc</keyword>
<dbReference type="PANTHER" id="PTHR10890:SF3">
    <property type="entry name" value="CYSTEINE--TRNA LIGASE, CYTOPLASMIC"/>
    <property type="match status" value="1"/>
</dbReference>
<dbReference type="AlphaFoldDB" id="A0A1M5S768"/>
<dbReference type="Pfam" id="PF23493">
    <property type="entry name" value="CysS_C"/>
    <property type="match status" value="1"/>
</dbReference>
<dbReference type="GO" id="GO:0006535">
    <property type="term" value="P:cysteine biosynthetic process from serine"/>
    <property type="evidence" value="ECO:0007669"/>
    <property type="project" value="InterPro"/>
</dbReference>
<evidence type="ECO:0000256" key="20">
    <source>
        <dbReference type="PIRSR" id="PIRSR605856-50"/>
    </source>
</evidence>
<evidence type="ECO:0000256" key="17">
    <source>
        <dbReference type="ARBA" id="ARBA00023192"/>
    </source>
</evidence>
<evidence type="ECO:0000256" key="5">
    <source>
        <dbReference type="ARBA" id="ARBA00007103"/>
    </source>
</evidence>
<dbReference type="OrthoDB" id="9815130at2"/>